<dbReference type="InterPro" id="IPR053378">
    <property type="entry name" value="Prenyl_diphosphate_synthase"/>
</dbReference>
<dbReference type="NCBIfam" id="NF045485">
    <property type="entry name" value="FPPsyn"/>
    <property type="match status" value="1"/>
</dbReference>
<dbReference type="PANTHER" id="PTHR43281">
    <property type="entry name" value="FARNESYL DIPHOSPHATE SYNTHASE"/>
    <property type="match status" value="1"/>
</dbReference>
<organism evidence="8 9">
    <name type="scientific">Hyphococcus luteus</name>
    <dbReference type="NCBI Taxonomy" id="2058213"/>
    <lineage>
        <taxon>Bacteria</taxon>
        <taxon>Pseudomonadati</taxon>
        <taxon>Pseudomonadota</taxon>
        <taxon>Alphaproteobacteria</taxon>
        <taxon>Parvularculales</taxon>
        <taxon>Parvularculaceae</taxon>
        <taxon>Hyphococcus</taxon>
    </lineage>
</organism>
<dbReference type="AlphaFoldDB" id="A0A2S7JZ21"/>
<comment type="similarity">
    <text evidence="2 7">Belongs to the FPP/GGPP synthase family.</text>
</comment>
<evidence type="ECO:0000313" key="8">
    <source>
        <dbReference type="EMBL" id="PQA85504.1"/>
    </source>
</evidence>
<comment type="cofactor">
    <cofactor evidence="1">
        <name>Mg(2+)</name>
        <dbReference type="ChEBI" id="CHEBI:18420"/>
    </cofactor>
</comment>
<dbReference type="Gene3D" id="1.10.600.10">
    <property type="entry name" value="Farnesyl Diphosphate Synthase"/>
    <property type="match status" value="1"/>
</dbReference>
<gene>
    <name evidence="8" type="ORF">CW354_21425</name>
</gene>
<name>A0A2S7JZ21_9PROT</name>
<reference evidence="8 9" key="1">
    <citation type="submission" date="2017-12" db="EMBL/GenBank/DDBJ databases">
        <authorList>
            <person name="Hurst M.R.H."/>
        </authorList>
    </citation>
    <scope>NUCLEOTIDE SEQUENCE [LARGE SCALE GENOMIC DNA]</scope>
    <source>
        <strain evidence="8 9">SY-3-19</strain>
    </source>
</reference>
<dbReference type="FunFam" id="1.10.600.10:FF:000001">
    <property type="entry name" value="Geranylgeranyl diphosphate synthase"/>
    <property type="match status" value="1"/>
</dbReference>
<evidence type="ECO:0000256" key="4">
    <source>
        <dbReference type="ARBA" id="ARBA00022723"/>
    </source>
</evidence>
<protein>
    <submittedName>
        <fullName evidence="8">Farnesyl-diphosphate synthase</fullName>
    </submittedName>
</protein>
<sequence length="295" mass="31422">MSAFASTIKETAALVEDALDGFLPTRGGPLGRVVDAMRWGALDGGKRLRPFLVIAAADMFDCPRSRSVRVGCAVEMIHCYSLIHDDLPAMDDSDLRRGRPSVHKKFDDATAILAGDALLTQAFEILAEKETHSSGDVRCAVALELSRAAGKIGMVGGQMIDIYAEQKEFDIEGIEELQRLKTGALIRFSAVGGGLIGEASADEIAALAAYAEDLGLAFQIVDDILDATADAETLGKPAGQDAEMDKATFIKLLGMDGAKSKAADLVERCKSHLDRFGDAAEPLKGAADFVFERKS</sequence>
<dbReference type="PROSITE" id="PS00444">
    <property type="entry name" value="POLYPRENYL_SYNTHASE_2"/>
    <property type="match status" value="1"/>
</dbReference>
<keyword evidence="5" id="KW-0460">Magnesium</keyword>
<proteinExistence type="inferred from homology"/>
<dbReference type="InterPro" id="IPR000092">
    <property type="entry name" value="Polyprenyl_synt"/>
</dbReference>
<keyword evidence="4" id="KW-0479">Metal-binding</keyword>
<evidence type="ECO:0000256" key="3">
    <source>
        <dbReference type="ARBA" id="ARBA00022679"/>
    </source>
</evidence>
<dbReference type="GO" id="GO:0004659">
    <property type="term" value="F:prenyltransferase activity"/>
    <property type="evidence" value="ECO:0007669"/>
    <property type="project" value="InterPro"/>
</dbReference>
<dbReference type="PANTHER" id="PTHR43281:SF1">
    <property type="entry name" value="FARNESYL DIPHOSPHATE SYNTHASE"/>
    <property type="match status" value="1"/>
</dbReference>
<comment type="caution">
    <text evidence="8">The sequence shown here is derived from an EMBL/GenBank/DDBJ whole genome shotgun (WGS) entry which is preliminary data.</text>
</comment>
<dbReference type="CDD" id="cd00685">
    <property type="entry name" value="Trans_IPPS_HT"/>
    <property type="match status" value="1"/>
</dbReference>
<accession>A0A2S7JZ21</accession>
<evidence type="ECO:0000256" key="5">
    <source>
        <dbReference type="ARBA" id="ARBA00022842"/>
    </source>
</evidence>
<evidence type="ECO:0000313" key="9">
    <source>
        <dbReference type="Proteomes" id="UP000239504"/>
    </source>
</evidence>
<keyword evidence="9" id="KW-1185">Reference proteome</keyword>
<evidence type="ECO:0000256" key="1">
    <source>
        <dbReference type="ARBA" id="ARBA00001946"/>
    </source>
</evidence>
<dbReference type="InterPro" id="IPR008949">
    <property type="entry name" value="Isoprenoid_synthase_dom_sf"/>
</dbReference>
<dbReference type="PROSITE" id="PS00723">
    <property type="entry name" value="POLYPRENYL_SYNTHASE_1"/>
    <property type="match status" value="1"/>
</dbReference>
<dbReference type="Proteomes" id="UP000239504">
    <property type="component" value="Unassembled WGS sequence"/>
</dbReference>
<dbReference type="SFLD" id="SFLDG01017">
    <property type="entry name" value="Polyprenyl_Transferase_Like"/>
    <property type="match status" value="1"/>
</dbReference>
<dbReference type="GO" id="GO:0046872">
    <property type="term" value="F:metal ion binding"/>
    <property type="evidence" value="ECO:0007669"/>
    <property type="project" value="UniProtKB-KW"/>
</dbReference>
<dbReference type="EMBL" id="PJCH01000017">
    <property type="protein sequence ID" value="PQA85504.1"/>
    <property type="molecule type" value="Genomic_DNA"/>
</dbReference>
<dbReference type="SFLD" id="SFLDS00005">
    <property type="entry name" value="Isoprenoid_Synthase_Type_I"/>
    <property type="match status" value="1"/>
</dbReference>
<dbReference type="SUPFAM" id="SSF48576">
    <property type="entry name" value="Terpenoid synthases"/>
    <property type="match status" value="1"/>
</dbReference>
<keyword evidence="6" id="KW-0414">Isoprene biosynthesis</keyword>
<dbReference type="Pfam" id="PF00348">
    <property type="entry name" value="polyprenyl_synt"/>
    <property type="match status" value="1"/>
</dbReference>
<evidence type="ECO:0000256" key="7">
    <source>
        <dbReference type="RuleBase" id="RU004466"/>
    </source>
</evidence>
<dbReference type="GO" id="GO:0005737">
    <property type="term" value="C:cytoplasm"/>
    <property type="evidence" value="ECO:0007669"/>
    <property type="project" value="UniProtKB-ARBA"/>
</dbReference>
<dbReference type="GO" id="GO:0016114">
    <property type="term" value="P:terpenoid biosynthetic process"/>
    <property type="evidence" value="ECO:0007669"/>
    <property type="project" value="UniProtKB-ARBA"/>
</dbReference>
<evidence type="ECO:0000256" key="6">
    <source>
        <dbReference type="ARBA" id="ARBA00023229"/>
    </source>
</evidence>
<evidence type="ECO:0000256" key="2">
    <source>
        <dbReference type="ARBA" id="ARBA00006706"/>
    </source>
</evidence>
<dbReference type="RefSeq" id="WP_104832144.1">
    <property type="nucleotide sequence ID" value="NZ_PJCH01000017.1"/>
</dbReference>
<dbReference type="InterPro" id="IPR033749">
    <property type="entry name" value="Polyprenyl_synt_CS"/>
</dbReference>
<keyword evidence="3 7" id="KW-0808">Transferase</keyword>
<dbReference type="OrthoDB" id="9805316at2"/>